<keyword evidence="1" id="KW-0472">Membrane</keyword>
<organism evidence="3 4">
    <name type="scientific">Marilutibacter spongiae</name>
    <dbReference type="NCBI Taxonomy" id="2025720"/>
    <lineage>
        <taxon>Bacteria</taxon>
        <taxon>Pseudomonadati</taxon>
        <taxon>Pseudomonadota</taxon>
        <taxon>Gammaproteobacteria</taxon>
        <taxon>Lysobacterales</taxon>
        <taxon>Lysobacteraceae</taxon>
        <taxon>Marilutibacter</taxon>
    </lineage>
</organism>
<accession>A0A7W3TM13</accession>
<name>A0A7W3TM13_9GAMM</name>
<dbReference type="AlphaFoldDB" id="A0A7W3TM13"/>
<dbReference type="Pfam" id="PF01809">
    <property type="entry name" value="YidD"/>
    <property type="match status" value="1"/>
</dbReference>
<reference evidence="3 4" key="1">
    <citation type="submission" date="2020-08" db="EMBL/GenBank/DDBJ databases">
        <authorList>
            <person name="Xu S."/>
            <person name="Li A."/>
        </authorList>
    </citation>
    <scope>NUCLEOTIDE SEQUENCE [LARGE SCALE GENOMIC DNA]</scope>
    <source>
        <strain evidence="3 4">119BY6-57</strain>
    </source>
</reference>
<keyword evidence="4" id="KW-1185">Reference proteome</keyword>
<keyword evidence="1" id="KW-1003">Cell membrane</keyword>
<comment type="subcellular location">
    <subcellularLocation>
        <location evidence="1">Cell membrane</location>
        <topology evidence="1">Peripheral membrane protein</topology>
        <orientation evidence="1">Cytoplasmic side</orientation>
    </subcellularLocation>
</comment>
<gene>
    <name evidence="3" type="primary">yidD</name>
    <name evidence="3" type="ORF">H4F98_08240</name>
</gene>
<comment type="similarity">
    <text evidence="1">Belongs to the UPF0161 family.</text>
</comment>
<evidence type="ECO:0000256" key="1">
    <source>
        <dbReference type="HAMAP-Rule" id="MF_00386"/>
    </source>
</evidence>
<dbReference type="Proteomes" id="UP000523196">
    <property type="component" value="Unassembled WGS sequence"/>
</dbReference>
<feature type="region of interest" description="Disordered" evidence="2">
    <location>
        <begin position="63"/>
        <end position="91"/>
    </location>
</feature>
<evidence type="ECO:0000256" key="2">
    <source>
        <dbReference type="SAM" id="MobiDB-lite"/>
    </source>
</evidence>
<dbReference type="RefSeq" id="WP_182686620.1">
    <property type="nucleotide sequence ID" value="NZ_JACHTF010000007.1"/>
</dbReference>
<dbReference type="PANTHER" id="PTHR33383">
    <property type="entry name" value="MEMBRANE PROTEIN INSERTION EFFICIENCY FACTOR-RELATED"/>
    <property type="match status" value="1"/>
</dbReference>
<sequence>MIDRLLIALLRLYKRWISPLLGPRCRFYPSCSEYAMEAIGRFGALRGSWLAARRLARCHPLHPGGLDPVPPHPTHAHSTQDPPPCRHPHEH</sequence>
<comment type="caution">
    <text evidence="3">The sequence shown here is derived from an EMBL/GenBank/DDBJ whole genome shotgun (WGS) entry which is preliminary data.</text>
</comment>
<dbReference type="EMBL" id="JACHTF010000007">
    <property type="protein sequence ID" value="MBB1060564.1"/>
    <property type="molecule type" value="Genomic_DNA"/>
</dbReference>
<dbReference type="HAMAP" id="MF_00386">
    <property type="entry name" value="UPF0161_YidD"/>
    <property type="match status" value="1"/>
</dbReference>
<dbReference type="NCBIfam" id="TIGR00278">
    <property type="entry name" value="membrane protein insertion efficiency factor YidD"/>
    <property type="match status" value="1"/>
</dbReference>
<comment type="function">
    <text evidence="1">Could be involved in insertion of integral membrane proteins into the membrane.</text>
</comment>
<evidence type="ECO:0000313" key="3">
    <source>
        <dbReference type="EMBL" id="MBB1060564.1"/>
    </source>
</evidence>
<proteinExistence type="inferred from homology"/>
<dbReference type="InterPro" id="IPR002696">
    <property type="entry name" value="Membr_insert_effic_factor_YidD"/>
</dbReference>
<dbReference type="SMART" id="SM01234">
    <property type="entry name" value="Haemolytic"/>
    <property type="match status" value="1"/>
</dbReference>
<protein>
    <recommendedName>
        <fullName evidence="1">Putative membrane protein insertion efficiency factor</fullName>
    </recommendedName>
</protein>
<evidence type="ECO:0000313" key="4">
    <source>
        <dbReference type="Proteomes" id="UP000523196"/>
    </source>
</evidence>
<dbReference type="GO" id="GO:0005886">
    <property type="term" value="C:plasma membrane"/>
    <property type="evidence" value="ECO:0007669"/>
    <property type="project" value="UniProtKB-SubCell"/>
</dbReference>
<dbReference type="PANTHER" id="PTHR33383:SF1">
    <property type="entry name" value="MEMBRANE PROTEIN INSERTION EFFICIENCY FACTOR-RELATED"/>
    <property type="match status" value="1"/>
</dbReference>